<evidence type="ECO:0000256" key="1">
    <source>
        <dbReference type="SAM" id="MobiDB-lite"/>
    </source>
</evidence>
<dbReference type="AlphaFoldDB" id="A0AAW4NJH1"/>
<feature type="region of interest" description="Disordered" evidence="1">
    <location>
        <begin position="51"/>
        <end position="73"/>
    </location>
</feature>
<protein>
    <submittedName>
        <fullName evidence="2">Uncharacterized protein</fullName>
    </submittedName>
</protein>
<proteinExistence type="predicted"/>
<accession>A0AAW4NJH1</accession>
<comment type="caution">
    <text evidence="2">The sequence shown here is derived from an EMBL/GenBank/DDBJ whole genome shotgun (WGS) entry which is preliminary data.</text>
</comment>
<name>A0AAW4NJH1_BIFLN</name>
<dbReference type="Proteomes" id="UP001195937">
    <property type="component" value="Unassembled WGS sequence"/>
</dbReference>
<evidence type="ECO:0000313" key="2">
    <source>
        <dbReference type="EMBL" id="MBV3438471.1"/>
    </source>
</evidence>
<dbReference type="RefSeq" id="WP_155269149.1">
    <property type="nucleotide sequence ID" value="NZ_CP048001.1"/>
</dbReference>
<dbReference type="EMBL" id="JAHOFX010000005">
    <property type="protein sequence ID" value="MBV3438471.1"/>
    <property type="molecule type" value="Genomic_DNA"/>
</dbReference>
<reference evidence="2" key="1">
    <citation type="submission" date="2021-06" db="EMBL/GenBank/DDBJ databases">
        <title>Collection of gut derived symbiotic bacterial strains cultured from healthy donors.</title>
        <authorList>
            <person name="Lin H."/>
            <person name="Littmann E."/>
            <person name="Pamer E.G."/>
        </authorList>
    </citation>
    <scope>NUCLEOTIDE SEQUENCE</scope>
    <source>
        <strain evidence="2">MSK.19.9</strain>
    </source>
</reference>
<gene>
    <name evidence="2" type="ORF">KSW34_05560</name>
</gene>
<sequence>MLPDDDVHYDHGRSIADNIVTLVQLVRIAGGGRCPRRKILVRRSAAVVGRDDTGDHEAQAAAAKGEVEKEVTA</sequence>
<organism evidence="2 3">
    <name type="scientific">Bifidobacterium longum</name>
    <dbReference type="NCBI Taxonomy" id="216816"/>
    <lineage>
        <taxon>Bacteria</taxon>
        <taxon>Bacillati</taxon>
        <taxon>Actinomycetota</taxon>
        <taxon>Actinomycetes</taxon>
        <taxon>Bifidobacteriales</taxon>
        <taxon>Bifidobacteriaceae</taxon>
        <taxon>Bifidobacterium</taxon>
    </lineage>
</organism>
<evidence type="ECO:0000313" key="3">
    <source>
        <dbReference type="Proteomes" id="UP001195937"/>
    </source>
</evidence>